<accession>A0ABT7IEH6</accession>
<comment type="caution">
    <text evidence="2">The sequence shown here is derived from an EMBL/GenBank/DDBJ whole genome shotgun (WGS) entry which is preliminary data.</text>
</comment>
<proteinExistence type="predicted"/>
<dbReference type="Proteomes" id="UP001227964">
    <property type="component" value="Unassembled WGS sequence"/>
</dbReference>
<evidence type="ECO:0000313" key="3">
    <source>
        <dbReference type="Proteomes" id="UP001227964"/>
    </source>
</evidence>
<evidence type="ECO:0000313" key="2">
    <source>
        <dbReference type="EMBL" id="MDL0431598.1"/>
    </source>
</evidence>
<dbReference type="RefSeq" id="WP_285390699.1">
    <property type="nucleotide sequence ID" value="NZ_JASSVS010000004.1"/>
</dbReference>
<dbReference type="InterPro" id="IPR045748">
    <property type="entry name" value="DcaP"/>
</dbReference>
<organism evidence="2 3">
    <name type="scientific">Marinobacter azerbaijanicus</name>
    <dbReference type="NCBI Taxonomy" id="3050455"/>
    <lineage>
        <taxon>Bacteria</taxon>
        <taxon>Pseudomonadati</taxon>
        <taxon>Pseudomonadota</taxon>
        <taxon>Gammaproteobacteria</taxon>
        <taxon>Pseudomonadales</taxon>
        <taxon>Marinobacteraceae</taxon>
        <taxon>Marinobacter</taxon>
    </lineage>
</organism>
<evidence type="ECO:0000256" key="1">
    <source>
        <dbReference type="SAM" id="SignalP"/>
    </source>
</evidence>
<gene>
    <name evidence="2" type="ORF">QPM17_10685</name>
</gene>
<feature type="signal peptide" evidence="1">
    <location>
        <begin position="1"/>
        <end position="27"/>
    </location>
</feature>
<name>A0ABT7IEH6_9GAMM</name>
<dbReference type="SUPFAM" id="SSF56935">
    <property type="entry name" value="Porins"/>
    <property type="match status" value="1"/>
</dbReference>
<protein>
    <submittedName>
        <fullName evidence="2">DcaP family trimeric outer membrane transporter</fullName>
    </submittedName>
</protein>
<dbReference type="EMBL" id="JASSVS010000004">
    <property type="protein sequence ID" value="MDL0431598.1"/>
    <property type="molecule type" value="Genomic_DNA"/>
</dbReference>
<keyword evidence="3" id="KW-1185">Reference proteome</keyword>
<keyword evidence="1" id="KW-0732">Signal</keyword>
<feature type="chain" id="PRO_5047452911" evidence="1">
    <location>
        <begin position="28"/>
        <end position="380"/>
    </location>
</feature>
<sequence>MQSNNLRMAIRATAAATIFGLAGQAGAVELSTGDYTTNLYGFARVVAAYDIDEDISNGGRAGNFGAITKGDADTADGHFGMDANTSRVGLSVVNPEGVKAVIEFDFDNSASLDARIRHAYGEYNNVRIGRYWSNYNSWVGNTANVDFDGVPGTAGTQDRTEQITYMSGPLSFSLENPIDYGGVANSGGTAISSSPALTAKLEDSQGGFSYAAAVMAKQTGYDTGTADDSAIGYGAFLAGKIAITDMISIQGAINYADGANAYVYRAGTNFAGADAYVDTNGDLETIEAVGGALGASFGLGGGRSVNVGYGTSMSDLDDAVASGAVAATATEQNTSMYVNYMWSPVDSVNMGVQFENLETESQGGTDGDANRIMYLAQYNF</sequence>
<reference evidence="2 3" key="1">
    <citation type="submission" date="2023-06" db="EMBL/GenBank/DDBJ databases">
        <title>Marinobacter azerbaijanicus a moderately halophilic, isolated from Urmia Lake in Azerbaijan region of Iran.</title>
        <authorList>
            <person name="Sanchez-Porro C."/>
            <person name="Aghdam E.M."/>
            <person name="Saheb S.M."/>
            <person name="Tarhriz V."/>
            <person name="Kazemi E."/>
            <person name="Ammozegar M.A."/>
            <person name="Ventosa A."/>
            <person name="Hejazi M.S."/>
        </authorList>
    </citation>
    <scope>NUCLEOTIDE SEQUENCE [LARGE SCALE GENOMIC DNA]</scope>
    <source>
        <strain evidence="2 3">TBZ242</strain>
    </source>
</reference>
<dbReference type="Pfam" id="PF19577">
    <property type="entry name" value="DcaP"/>
    <property type="match status" value="1"/>
</dbReference>